<organism evidence="1 2">
    <name type="scientific">Homo sapiens</name>
    <name type="common">Human</name>
    <dbReference type="NCBI Taxonomy" id="9606"/>
    <lineage>
        <taxon>Eukaryota</taxon>
        <taxon>Metazoa</taxon>
        <taxon>Chordata</taxon>
        <taxon>Craniata</taxon>
        <taxon>Vertebrata</taxon>
        <taxon>Euteleostomi</taxon>
        <taxon>Mammalia</taxon>
        <taxon>Eutheria</taxon>
        <taxon>Euarchontoglires</taxon>
        <taxon>Primates</taxon>
        <taxon>Haplorrhini</taxon>
        <taxon>Catarrhini</taxon>
        <taxon>Hominidae</taxon>
        <taxon>Homo</taxon>
    </lineage>
</organism>
<feature type="non-terminal residue" evidence="1">
    <location>
        <position position="10"/>
    </location>
</feature>
<reference evidence="1 2" key="2">
    <citation type="journal article" date="2004" name="Nature">
        <title>Finishing the euchromatic sequence of the human genome.</title>
        <authorList>
            <consortium name="International Human Genome Sequencing Consortium"/>
        </authorList>
    </citation>
    <scope>NUCLEOTIDE SEQUENCE [LARGE SCALE GENOMIC DNA]</scope>
</reference>
<dbReference type="Ensembl" id="ENST00000526252.5">
    <property type="protein sequence ID" value="ENSP00000434338.1"/>
    <property type="gene ID" value="ENSG00000166261.11"/>
</dbReference>
<proteinExistence type="predicted"/>
<dbReference type="VEuPathDB" id="HostDB:ENSG00000166261"/>
<protein>
    <submittedName>
        <fullName evidence="1">Zinc finger protein 202</fullName>
    </submittedName>
</protein>
<dbReference type="ChiTaRS" id="ZNF202">
    <property type="organism name" value="human"/>
</dbReference>
<evidence type="ECO:0000313" key="1">
    <source>
        <dbReference type="Ensembl" id="ENSP00000434338.1"/>
    </source>
</evidence>
<dbReference type="OpenTargets" id="ENSG00000166261"/>
<dbReference type="GeneTree" id="ENSGT00940000161189"/>
<evidence type="ECO:0000313" key="2">
    <source>
        <dbReference type="Proteomes" id="UP000005640"/>
    </source>
</evidence>
<reference evidence="1" key="5">
    <citation type="submission" date="2025-09" db="UniProtKB">
        <authorList>
            <consortium name="Ensembl"/>
        </authorList>
    </citation>
    <scope>IDENTIFICATION</scope>
</reference>
<accession>A0A1D5RMT9</accession>
<name>A0A1D5RMT9_HUMAN</name>
<reference evidence="1" key="4">
    <citation type="submission" date="2025-08" db="UniProtKB">
        <authorList>
            <consortium name="Ensembl"/>
        </authorList>
    </citation>
    <scope>IDENTIFICATION</scope>
</reference>
<dbReference type="Bgee" id="ENSG00000166261">
    <property type="expression patterns" value="Expressed in secondary oocyte and 136 other cell types or tissues"/>
</dbReference>
<dbReference type="Ensembl" id="ENST00000526252.5">
    <property type="protein sequence ID" value="ENSP00000434338.1"/>
    <property type="gene ID" value="ENSG00000166261.12"/>
</dbReference>
<dbReference type="Antibodypedia" id="32833">
    <property type="antibodies" value="166 antibodies from 19 providers"/>
</dbReference>
<sequence length="10" mass="1090">MATAVEPEDQ</sequence>
<dbReference type="HGNC" id="HGNC:12994">
    <property type="gene designation" value="ZNF202"/>
</dbReference>
<gene>
    <name evidence="1" type="primary">ZNF202</name>
</gene>
<dbReference type="Proteomes" id="UP000005640">
    <property type="component" value="Chromosome 11"/>
</dbReference>
<dbReference type="EMBL" id="AP000868">
    <property type="status" value="NOT_ANNOTATED_CDS"/>
    <property type="molecule type" value="Genomic_DNA"/>
</dbReference>
<reference evidence="1 2" key="3">
    <citation type="journal article" date="2006" name="Nature">
        <title>Human chromosome 11 DNA sequence and analysis including novel gene identification.</title>
        <authorList>
            <person name="Taylor T.D."/>
            <person name="Noguchi H."/>
            <person name="Totoki Y."/>
            <person name="Toyoda A."/>
            <person name="Kuroki Y."/>
            <person name="Dewar K."/>
            <person name="Lloyd C."/>
            <person name="Itoh T."/>
            <person name="Takeda T."/>
            <person name="Kim D.W."/>
            <person name="She X."/>
            <person name="Barlow K.F."/>
            <person name="Bloom T."/>
            <person name="Bruford E."/>
            <person name="Chang J.L."/>
            <person name="Cuomo C.A."/>
            <person name="Eichler E."/>
            <person name="FitzGerald M.G."/>
            <person name="Jaffe D.B."/>
            <person name="LaButti K."/>
            <person name="Nicol R."/>
            <person name="Park H.S."/>
            <person name="Seaman C."/>
            <person name="Sougnez C."/>
            <person name="Yang X."/>
            <person name="Zimmer A.R."/>
            <person name="Zody M.C."/>
            <person name="Birren B.W."/>
            <person name="Nusbaum C."/>
            <person name="Fujiyama A."/>
            <person name="Hattori M."/>
            <person name="Rogers J."/>
            <person name="Lander E.S."/>
            <person name="Sakaki Y."/>
        </authorList>
    </citation>
    <scope>NUCLEOTIDE SEQUENCE [LARGE SCALE GENOMIC DNA]</scope>
</reference>
<dbReference type="OrthoDB" id="6077919at2759"/>
<dbReference type="OMA" id="ELYLCNE"/>
<dbReference type="ExpressionAtlas" id="A0A1D5RMT9">
    <property type="expression patterns" value="baseline and differential"/>
</dbReference>
<keyword evidence="2" id="KW-1185">Reference proteome</keyword>
<reference evidence="1 2" key="1">
    <citation type="journal article" date="2001" name="Nature">
        <title>Initial sequencing and analysis of the human genome.</title>
        <authorList>
            <consortium name="International Human Genome Sequencing Consortium"/>
            <person name="Lander E.S."/>
            <person name="Linton L.M."/>
            <person name="Birren B."/>
            <person name="Nusbaum C."/>
            <person name="Zody M.C."/>
            <person name="Baldwin J."/>
            <person name="Devon K."/>
            <person name="Dewar K."/>
            <person name="Doyle M."/>
            <person name="FitzHugh W."/>
            <person name="Funke R."/>
            <person name="Gage D."/>
            <person name="Harris K."/>
            <person name="Heaford A."/>
            <person name="Howland J."/>
            <person name="Kann L."/>
            <person name="Lehoczky J."/>
            <person name="LeVine R."/>
            <person name="McEwan P."/>
            <person name="McKernan K."/>
            <person name="Meldrim J."/>
            <person name="Mesirov J.P."/>
            <person name="Miranda C."/>
            <person name="Morris W."/>
            <person name="Naylor J."/>
            <person name="Raymond C."/>
            <person name="Rosetti M."/>
            <person name="Santos R."/>
            <person name="Sheridan A."/>
            <person name="Sougnez C."/>
            <person name="Stange-Thomann N."/>
            <person name="Stojanovic N."/>
            <person name="Subramanian A."/>
            <person name="Wyman D."/>
            <person name="Rogers J."/>
            <person name="Sulston J."/>
            <person name="Ainscough R."/>
            <person name="Beck S."/>
            <person name="Bentley D."/>
            <person name="Burton J."/>
            <person name="Clee C."/>
            <person name="Carter N."/>
            <person name="Coulson A."/>
            <person name="Deadman R."/>
            <person name="Deloukas P."/>
            <person name="Dunham A."/>
            <person name="Dunham I."/>
            <person name="Durbin R."/>
            <person name="French L."/>
            <person name="Grafham D."/>
            <person name="Gregory S."/>
            <person name="Hubbard T."/>
            <person name="Humphray S."/>
            <person name="Hunt A."/>
            <person name="Jones M."/>
            <person name="Lloyd C."/>
            <person name="McMurray A."/>
            <person name="Matthews L."/>
            <person name="Mercer S."/>
            <person name="Milne S."/>
            <person name="Mullikin J.C."/>
            <person name="Mungall A."/>
            <person name="Plumb R."/>
            <person name="Ross M."/>
            <person name="Shownkeen R."/>
            <person name="Sims S."/>
            <person name="Waterston R.H."/>
            <person name="Wilson R.K."/>
            <person name="Hillier L.W."/>
            <person name="McPherson J.D."/>
            <person name="Marra M.A."/>
            <person name="Mardis E.R."/>
            <person name="Fulton L.A."/>
            <person name="Chinwalla A.T."/>
            <person name="Pepin K.H."/>
            <person name="Gish W.R."/>
            <person name="Chissoe S.L."/>
            <person name="Wendl M.C."/>
            <person name="Delehaunty K.D."/>
            <person name="Miner T.L."/>
            <person name="Delehaunty A."/>
            <person name="Kramer J.B."/>
            <person name="Cook L.L."/>
            <person name="Fulton R.S."/>
            <person name="Johnson D.L."/>
            <person name="Minx P.J."/>
            <person name="Clifton S.W."/>
            <person name="Hawkins T."/>
            <person name="Branscomb E."/>
            <person name="Predki P."/>
            <person name="Richardson P."/>
            <person name="Wenning S."/>
            <person name="Slezak T."/>
            <person name="Doggett N."/>
            <person name="Cheng J.F."/>
            <person name="Olsen A."/>
            <person name="Lucas S."/>
            <person name="Elkin C."/>
            <person name="Uberbacher E."/>
            <person name="Frazier M."/>
            <person name="Gibbs R.A."/>
            <person name="Muzny D.M."/>
            <person name="Scherer S.E."/>
            <person name="Bouck J.B."/>
            <person name="Sodergren E.J."/>
            <person name="Worley K.C."/>
            <person name="Rives C.M."/>
            <person name="Gorrell J.H."/>
            <person name="Metzker M.L."/>
            <person name="Naylor S.L."/>
            <person name="Kucherlapati R.S."/>
            <person name="Nelson D.L."/>
            <person name="Weinstock G.M."/>
            <person name="Sakaki Y."/>
            <person name="Fujiyama A."/>
            <person name="Hattori M."/>
            <person name="Yada T."/>
            <person name="Toyoda A."/>
            <person name="Itoh T."/>
            <person name="Kawagoe C."/>
            <person name="Watanabe H."/>
            <person name="Totoki Y."/>
            <person name="Taylor T."/>
            <person name="Weissenbach J."/>
            <person name="Heilig R."/>
            <person name="Saurin W."/>
            <person name="Artiguenave F."/>
            <person name="Brottier P."/>
            <person name="Bruls T."/>
            <person name="Pelletier E."/>
            <person name="Robert C."/>
            <person name="Wincker P."/>
            <person name="Smith D.R."/>
            <person name="Doucette-Stamm L."/>
            <person name="Rubenfield M."/>
            <person name="Weinstock K."/>
            <person name="Lee H.M."/>
            <person name="Dubois J."/>
            <person name="Rosenthal A."/>
            <person name="Platzer M."/>
            <person name="Nyakatura G."/>
            <person name="Taudien S."/>
            <person name="Rump A."/>
            <person name="Yang H."/>
            <person name="Yu J."/>
            <person name="Wang J."/>
            <person name="Huang G."/>
            <person name="Gu J."/>
            <person name="Hood L."/>
            <person name="Rowen L."/>
            <person name="Madan A."/>
            <person name="Qin S."/>
            <person name="Davis R.W."/>
            <person name="Federspiel N.A."/>
            <person name="Abola A.P."/>
            <person name="Proctor M.J."/>
            <person name="Myers R.M."/>
            <person name="Schmutz J."/>
            <person name="Dickson M."/>
            <person name="Grimwood J."/>
            <person name="Cox D.R."/>
            <person name="Olson M.V."/>
            <person name="Kaul R."/>
            <person name="Raymond C."/>
            <person name="Shimizu N."/>
            <person name="Kawasaki K."/>
            <person name="Minoshima S."/>
            <person name="Evans G.A."/>
            <person name="Athanasiou M."/>
            <person name="Schultz R."/>
            <person name="Roe B.A."/>
            <person name="Chen F."/>
            <person name="Pan H."/>
            <person name="Ramser J."/>
            <person name="Lehrach H."/>
            <person name="Reinhardt R."/>
            <person name="McCombie W.R."/>
            <person name="de la Bastide M."/>
            <person name="Dedhia N."/>
            <person name="Blocker H."/>
            <person name="Hornischer K."/>
            <person name="Nordsiek G."/>
            <person name="Agarwala R."/>
            <person name="Aravind L."/>
            <person name="Bailey J.A."/>
            <person name="Bateman A."/>
            <person name="Batzoglou S."/>
            <person name="Birney E."/>
            <person name="Bork P."/>
            <person name="Brown D.G."/>
            <person name="Burge C.B."/>
            <person name="Cerutti L."/>
            <person name="Chen H.C."/>
            <person name="Church D."/>
            <person name="Clamp M."/>
            <person name="Copley R.R."/>
            <person name="Doerks T."/>
            <person name="Eddy S.R."/>
            <person name="Eichler E.E."/>
            <person name="Furey T.S."/>
            <person name="Galagan J."/>
            <person name="Gilbert J.G."/>
            <person name="Harmon C."/>
            <person name="Hayashizaki Y."/>
            <person name="Haussler D."/>
            <person name="Hermjakob H."/>
            <person name="Hokamp K."/>
            <person name="Jang W."/>
            <person name="Johnson L.S."/>
            <person name="Jones T.A."/>
            <person name="Kasif S."/>
            <person name="Kaspryzk A."/>
            <person name="Kennedy S."/>
            <person name="Kent W.J."/>
            <person name="Kitts P."/>
            <person name="Koonin E.V."/>
            <person name="Korf I."/>
            <person name="Kulp D."/>
            <person name="Lancet D."/>
            <person name="Lowe T.M."/>
            <person name="McLysaght A."/>
            <person name="Mikkelsen T."/>
            <person name="Moran J.V."/>
            <person name="Mulder N."/>
            <person name="Pollara V.J."/>
            <person name="Ponting C.P."/>
            <person name="Schuler G."/>
            <person name="Schultz J."/>
            <person name="Slater G."/>
            <person name="Smit A.F."/>
            <person name="Stupka E."/>
            <person name="Szustakowski J."/>
            <person name="Thierry-Mieg D."/>
            <person name="Thierry-Mieg J."/>
            <person name="Wagner L."/>
            <person name="Wallis J."/>
            <person name="Wheeler R."/>
            <person name="Williams A."/>
            <person name="Wolf Y.I."/>
            <person name="Wolfe K.H."/>
            <person name="Yang S.P."/>
            <person name="Yeh R.F."/>
            <person name="Collins F."/>
            <person name="Guyer M.S."/>
            <person name="Peterson J."/>
            <person name="Felsenfeld A."/>
            <person name="Wetterstrand K.A."/>
            <person name="Patrinos A."/>
            <person name="Morgan M.J."/>
            <person name="de Jong P."/>
            <person name="Catanese J.J."/>
            <person name="Osoegawa K."/>
            <person name="Shizuya H."/>
            <person name="Choi S."/>
            <person name="Chen Y.J."/>
        </authorList>
    </citation>
    <scope>NUCLEOTIDE SEQUENCE [LARGE SCALE GENOMIC DNA]</scope>
</reference>